<dbReference type="Gene3D" id="1.20.58.300">
    <property type="entry name" value="FlgN-like"/>
    <property type="match status" value="1"/>
</dbReference>
<protein>
    <submittedName>
        <fullName evidence="4">Molecular chaperone</fullName>
    </submittedName>
</protein>
<evidence type="ECO:0000313" key="5">
    <source>
        <dbReference type="Proteomes" id="UP000235746"/>
    </source>
</evidence>
<dbReference type="SUPFAM" id="SSF140566">
    <property type="entry name" value="FlgN-like"/>
    <property type="match status" value="1"/>
</dbReference>
<evidence type="ECO:0000256" key="1">
    <source>
        <dbReference type="ARBA" id="ARBA00002397"/>
    </source>
</evidence>
<dbReference type="EMBL" id="MCYL01000023">
    <property type="protein sequence ID" value="PML55492.1"/>
    <property type="molecule type" value="Genomic_DNA"/>
</dbReference>
<evidence type="ECO:0000256" key="2">
    <source>
        <dbReference type="ARBA" id="ARBA00007703"/>
    </source>
</evidence>
<dbReference type="Pfam" id="PF05130">
    <property type="entry name" value="FlgN"/>
    <property type="match status" value="1"/>
</dbReference>
<dbReference type="RefSeq" id="WP_102559735.1">
    <property type="nucleotide sequence ID" value="NZ_MCYL01000023.1"/>
</dbReference>
<organism evidence="4 5">
    <name type="scientific">Vibrio lentus</name>
    <dbReference type="NCBI Taxonomy" id="136468"/>
    <lineage>
        <taxon>Bacteria</taxon>
        <taxon>Pseudomonadati</taxon>
        <taxon>Pseudomonadota</taxon>
        <taxon>Gammaproteobacteria</taxon>
        <taxon>Vibrionales</taxon>
        <taxon>Vibrionaceae</taxon>
        <taxon>Vibrio</taxon>
    </lineage>
</organism>
<accession>A0A2N7IF61</accession>
<dbReference type="InterPro" id="IPR036679">
    <property type="entry name" value="FlgN-like_sf"/>
</dbReference>
<dbReference type="InterPro" id="IPR007809">
    <property type="entry name" value="FlgN-like"/>
</dbReference>
<dbReference type="AlphaFoldDB" id="A0A2N7IF61"/>
<comment type="caution">
    <text evidence="4">The sequence shown here is derived from an EMBL/GenBank/DDBJ whole genome shotgun (WGS) entry which is preliminary data.</text>
</comment>
<evidence type="ECO:0000313" key="4">
    <source>
        <dbReference type="EMBL" id="PML55492.1"/>
    </source>
</evidence>
<gene>
    <name evidence="4" type="ORF">BCT74_23475</name>
</gene>
<comment type="function">
    <text evidence="1">Required for the efficient initiation of filament assembly.</text>
</comment>
<name>A0A2N7IF61_9VIBR</name>
<proteinExistence type="inferred from homology"/>
<reference evidence="5" key="1">
    <citation type="submission" date="2016-07" db="EMBL/GenBank/DDBJ databases">
        <title>Nontailed viruses are major unrecognized killers of bacteria in the ocean.</title>
        <authorList>
            <person name="Kauffman K."/>
            <person name="Hussain F."/>
            <person name="Yang J."/>
            <person name="Arevalo P."/>
            <person name="Brown J."/>
            <person name="Cutler M."/>
            <person name="Kelly L."/>
            <person name="Polz M.F."/>
        </authorList>
    </citation>
    <scope>NUCLEOTIDE SEQUENCE [LARGE SCALE GENOMIC DNA]</scope>
    <source>
        <strain evidence="5">10N.261.51.B8</strain>
    </source>
</reference>
<evidence type="ECO:0000256" key="3">
    <source>
        <dbReference type="ARBA" id="ARBA00022795"/>
    </source>
</evidence>
<sequence length="141" mass="15418">MAALADLVNFQLQNAKALSDLLDSEKTAITSRKSTDIERIAKEKVVLVGQLRTTDQRIEAHSNISELTENPDLAQLVKTIKSVVYDCHQANLVNGEALNRAHLSFKKLSNMMQQSHGKIGMTYNAGGQTHTISTLGTNVKA</sequence>
<dbReference type="GO" id="GO:0044780">
    <property type="term" value="P:bacterial-type flagellum assembly"/>
    <property type="evidence" value="ECO:0007669"/>
    <property type="project" value="InterPro"/>
</dbReference>
<dbReference type="Proteomes" id="UP000235746">
    <property type="component" value="Unassembled WGS sequence"/>
</dbReference>
<keyword evidence="3" id="KW-1005">Bacterial flagellum biogenesis</keyword>
<comment type="similarity">
    <text evidence="2">Belongs to the FlgN family.</text>
</comment>